<accession>A0A8F6U3V7</accession>
<keyword evidence="6 18" id="KW-0679">Respiratory chain</keyword>
<dbReference type="InterPro" id="IPR036257">
    <property type="entry name" value="Cyt_c_oxidase_su2_TM_sf"/>
</dbReference>
<dbReference type="PANTHER" id="PTHR22888">
    <property type="entry name" value="CYTOCHROME C OXIDASE, SUBUNIT II"/>
    <property type="match status" value="1"/>
</dbReference>
<dbReference type="InterPro" id="IPR001505">
    <property type="entry name" value="Copper_CuA"/>
</dbReference>
<keyword evidence="7 18" id="KW-0812">Transmembrane</keyword>
<keyword evidence="14 18" id="KW-0186">Copper</keyword>
<dbReference type="AlphaFoldDB" id="A0A8F6U3V7"/>
<keyword evidence="12 18" id="KW-0249">Electron transport</keyword>
<dbReference type="GO" id="GO:0005743">
    <property type="term" value="C:mitochondrial inner membrane"/>
    <property type="evidence" value="ECO:0007669"/>
    <property type="project" value="UniProtKB-SubCell"/>
</dbReference>
<evidence type="ECO:0000256" key="13">
    <source>
        <dbReference type="ARBA" id="ARBA00022989"/>
    </source>
</evidence>
<comment type="function">
    <text evidence="18">Component of the cytochrome c oxidase, the last enzyme in the mitochondrial electron transport chain which drives oxidative phosphorylation. The respiratory chain contains 3 multisubunit complexes succinate dehydrogenase (complex II, CII), ubiquinol-cytochrome c oxidoreductase (cytochrome b-c1 complex, complex III, CIII) and cytochrome c oxidase (complex IV, CIV), that cooperate to transfer electrons derived from NADH and succinate to molecular oxygen, creating an electrochemical gradient over the inner membrane that drives transmembrane transport and the ATP synthase. Cytochrome c oxidase is the component of the respiratory chain that catalyzes the reduction of oxygen to water. Electrons originating from reduced cytochrome c in the intermembrane space (IMS) are transferred via the dinuclear copper A center (CU(A)) of subunit 2 and heme A of subunit 1 to the active site in subunit 1, a binuclear center (BNC) formed by heme A3 and copper B (CU(B)). The BNC reduces molecular oxygen to 2 water molecules using 4 electrons from cytochrome c in the IMS and 4 protons from the mitochondrial matrix.</text>
</comment>
<dbReference type="PROSITE" id="PS00078">
    <property type="entry name" value="COX2"/>
    <property type="match status" value="1"/>
</dbReference>
<dbReference type="SUPFAM" id="SSF49503">
    <property type="entry name" value="Cupredoxins"/>
    <property type="match status" value="1"/>
</dbReference>
<keyword evidence="13 19" id="KW-1133">Transmembrane helix</keyword>
<dbReference type="InterPro" id="IPR045187">
    <property type="entry name" value="CcO_II"/>
</dbReference>
<keyword evidence="11" id="KW-1278">Translocase</keyword>
<keyword evidence="15 18" id="KW-0496">Mitochondrion</keyword>
<name>A0A8F6U3V7_9ACAR</name>
<protein>
    <recommendedName>
        <fullName evidence="4 18">Cytochrome c oxidase subunit 2</fullName>
    </recommendedName>
</protein>
<dbReference type="SUPFAM" id="SSF81464">
    <property type="entry name" value="Cytochrome c oxidase subunit II-like, transmembrane region"/>
    <property type="match status" value="1"/>
</dbReference>
<dbReference type="PROSITE" id="PS50857">
    <property type="entry name" value="COX2_CUA"/>
    <property type="match status" value="1"/>
</dbReference>
<dbReference type="Gene3D" id="1.10.287.90">
    <property type="match status" value="1"/>
</dbReference>
<evidence type="ECO:0000256" key="15">
    <source>
        <dbReference type="ARBA" id="ARBA00023128"/>
    </source>
</evidence>
<feature type="transmembrane region" description="Helical" evidence="19">
    <location>
        <begin position="63"/>
        <end position="87"/>
    </location>
</feature>
<comment type="similarity">
    <text evidence="2 18">Belongs to the cytochrome c oxidase subunit 2 family.</text>
</comment>
<reference evidence="22" key="1">
    <citation type="journal article" date="2021" name="Int. J. Biol. Macromol.">
        <title>Massive gene rearrangement in mitogenomes of phytoseiid mites.</title>
        <authorList>
            <person name="Zhang B."/>
            <person name="Havird J.C."/>
            <person name="Wang E."/>
            <person name="Lv J."/>
            <person name="Xu X."/>
        </authorList>
    </citation>
    <scope>NUCLEOTIDE SEQUENCE</scope>
</reference>
<dbReference type="InterPro" id="IPR002429">
    <property type="entry name" value="CcO_II-like_C"/>
</dbReference>
<evidence type="ECO:0000256" key="8">
    <source>
        <dbReference type="ARBA" id="ARBA00022723"/>
    </source>
</evidence>
<dbReference type="GO" id="GO:0004129">
    <property type="term" value="F:cytochrome-c oxidase activity"/>
    <property type="evidence" value="ECO:0007669"/>
    <property type="project" value="UniProtKB-EC"/>
</dbReference>
<geneLocation type="mitochondrion" evidence="22"/>
<feature type="transmembrane region" description="Helical" evidence="19">
    <location>
        <begin position="21"/>
        <end position="43"/>
    </location>
</feature>
<dbReference type="InterPro" id="IPR008972">
    <property type="entry name" value="Cupredoxin"/>
</dbReference>
<keyword evidence="8 18" id="KW-0479">Metal-binding</keyword>
<comment type="catalytic activity">
    <reaction evidence="17">
        <text>4 Fe(II)-[cytochrome c] + O2 + 8 H(+)(in) = 4 Fe(III)-[cytochrome c] + 2 H2O + 4 H(+)(out)</text>
        <dbReference type="Rhea" id="RHEA:11436"/>
        <dbReference type="Rhea" id="RHEA-COMP:10350"/>
        <dbReference type="Rhea" id="RHEA-COMP:14399"/>
        <dbReference type="ChEBI" id="CHEBI:15377"/>
        <dbReference type="ChEBI" id="CHEBI:15378"/>
        <dbReference type="ChEBI" id="CHEBI:15379"/>
        <dbReference type="ChEBI" id="CHEBI:29033"/>
        <dbReference type="ChEBI" id="CHEBI:29034"/>
        <dbReference type="EC" id="7.1.1.9"/>
    </reaction>
    <physiologicalReaction direction="left-to-right" evidence="17">
        <dbReference type="Rhea" id="RHEA:11437"/>
    </physiologicalReaction>
</comment>
<evidence type="ECO:0000256" key="10">
    <source>
        <dbReference type="ARBA" id="ARBA00022842"/>
    </source>
</evidence>
<feature type="domain" description="Cytochrome oxidase subunit II transmembrane region profile" evidence="21">
    <location>
        <begin position="1"/>
        <end position="91"/>
    </location>
</feature>
<organism evidence="22">
    <name type="scientific">Neoseiulus womersleyi</name>
    <dbReference type="NCBI Taxonomy" id="322050"/>
    <lineage>
        <taxon>Eukaryota</taxon>
        <taxon>Metazoa</taxon>
        <taxon>Ecdysozoa</taxon>
        <taxon>Arthropoda</taxon>
        <taxon>Chelicerata</taxon>
        <taxon>Arachnida</taxon>
        <taxon>Acari</taxon>
        <taxon>Parasitiformes</taxon>
        <taxon>Mesostigmata</taxon>
        <taxon>Gamasina</taxon>
        <taxon>Phytoseioidea</taxon>
        <taxon>Phytoseiidae</taxon>
        <taxon>Amblyseiinae</taxon>
        <taxon>Neoseiulus</taxon>
    </lineage>
</organism>
<dbReference type="Pfam" id="PF02790">
    <property type="entry name" value="COX2_TM"/>
    <property type="match status" value="1"/>
</dbReference>
<evidence type="ECO:0000256" key="3">
    <source>
        <dbReference type="ARBA" id="ARBA00011164"/>
    </source>
</evidence>
<dbReference type="GO" id="GO:0042773">
    <property type="term" value="P:ATP synthesis coupled electron transport"/>
    <property type="evidence" value="ECO:0007669"/>
    <property type="project" value="TreeGrafter"/>
</dbReference>
<dbReference type="Gene3D" id="2.60.40.420">
    <property type="entry name" value="Cupredoxins - blue copper proteins"/>
    <property type="match status" value="1"/>
</dbReference>
<dbReference type="PANTHER" id="PTHR22888:SF9">
    <property type="entry name" value="CYTOCHROME C OXIDASE SUBUNIT 2"/>
    <property type="match status" value="1"/>
</dbReference>
<evidence type="ECO:0000313" key="22">
    <source>
        <dbReference type="EMBL" id="QXT43913.1"/>
    </source>
</evidence>
<evidence type="ECO:0000256" key="1">
    <source>
        <dbReference type="ARBA" id="ARBA00004448"/>
    </source>
</evidence>
<dbReference type="EMBL" id="MW762685">
    <property type="protein sequence ID" value="QXT43913.1"/>
    <property type="molecule type" value="Genomic_DNA"/>
</dbReference>
<dbReference type="PRINTS" id="PR01166">
    <property type="entry name" value="CYCOXIDASEII"/>
</dbReference>
<evidence type="ECO:0000256" key="9">
    <source>
        <dbReference type="ARBA" id="ARBA00022792"/>
    </source>
</evidence>
<dbReference type="PROSITE" id="PS50999">
    <property type="entry name" value="COX2_TM"/>
    <property type="match status" value="1"/>
</dbReference>
<sequence>MPFWADIYFMNANSPVMEQMVLFHDHSMMIIMSTIVFLLLMMYNTTMNKIMFLNLMDNQNIEIIWTMSPMILLIFIALPSLKILYLMEETYTPNLNMKIIGHQWYWSYEYSEFKLNFDSFMNNEKTKNFRLIETDMPVYLPMNSLSRLLVTSADVIHSWTIQSLGVKTDAIPGRLNQINLHPTRPGFFFGQCSEICGSNHSFMPISLKITHMKKFSNLIKSLI</sequence>
<comment type="cofactor">
    <cofactor evidence="18">
        <name>Cu cation</name>
        <dbReference type="ChEBI" id="CHEBI:23378"/>
    </cofactor>
    <text evidence="18">Binds a copper A center.</text>
</comment>
<dbReference type="InterPro" id="IPR011759">
    <property type="entry name" value="Cyt_c_oxidase_su2_TM_dom"/>
</dbReference>
<comment type="subunit">
    <text evidence="3">Component of the cytochrome c oxidase (complex IV, CIV), a multisubunit enzyme composed of a catalytic core of 3 subunits and several supernumerary subunits. The complex exists as a monomer or a dimer and forms supercomplexes (SCs) in the inner mitochondrial membrane with ubiquinol-cytochrome c oxidoreductase (cytochrome b-c1 complex, complex III, CIII).</text>
</comment>
<keyword evidence="16 18" id="KW-0472">Membrane</keyword>
<proteinExistence type="inferred from homology"/>
<evidence type="ECO:0000256" key="2">
    <source>
        <dbReference type="ARBA" id="ARBA00007866"/>
    </source>
</evidence>
<dbReference type="Pfam" id="PF00116">
    <property type="entry name" value="COX2"/>
    <property type="match status" value="1"/>
</dbReference>
<evidence type="ECO:0000256" key="17">
    <source>
        <dbReference type="ARBA" id="ARBA00049512"/>
    </source>
</evidence>
<evidence type="ECO:0000256" key="16">
    <source>
        <dbReference type="ARBA" id="ARBA00023136"/>
    </source>
</evidence>
<feature type="domain" description="Cytochrome oxidase subunit II copper A binding" evidence="20">
    <location>
        <begin position="92"/>
        <end position="221"/>
    </location>
</feature>
<evidence type="ECO:0000256" key="14">
    <source>
        <dbReference type="ARBA" id="ARBA00023008"/>
    </source>
</evidence>
<evidence type="ECO:0000256" key="5">
    <source>
        <dbReference type="ARBA" id="ARBA00022448"/>
    </source>
</evidence>
<evidence type="ECO:0000256" key="6">
    <source>
        <dbReference type="ARBA" id="ARBA00022660"/>
    </source>
</evidence>
<comment type="subcellular location">
    <subcellularLocation>
        <location evidence="1 18">Mitochondrion inner membrane</location>
        <topology evidence="1 18">Multi-pass membrane protein</topology>
    </subcellularLocation>
</comment>
<keyword evidence="9 18" id="KW-0999">Mitochondrion inner membrane</keyword>
<evidence type="ECO:0000256" key="12">
    <source>
        <dbReference type="ARBA" id="ARBA00022982"/>
    </source>
</evidence>
<evidence type="ECO:0000256" key="11">
    <source>
        <dbReference type="ARBA" id="ARBA00022967"/>
    </source>
</evidence>
<evidence type="ECO:0000259" key="20">
    <source>
        <dbReference type="PROSITE" id="PS50857"/>
    </source>
</evidence>
<evidence type="ECO:0000256" key="18">
    <source>
        <dbReference type="RuleBase" id="RU000457"/>
    </source>
</evidence>
<evidence type="ECO:0000256" key="4">
    <source>
        <dbReference type="ARBA" id="ARBA00015946"/>
    </source>
</evidence>
<dbReference type="GO" id="GO:0005507">
    <property type="term" value="F:copper ion binding"/>
    <property type="evidence" value="ECO:0007669"/>
    <property type="project" value="InterPro"/>
</dbReference>
<evidence type="ECO:0000256" key="19">
    <source>
        <dbReference type="SAM" id="Phobius"/>
    </source>
</evidence>
<gene>
    <name evidence="22" type="primary">cox2</name>
</gene>
<keyword evidence="5 18" id="KW-0813">Transport</keyword>
<evidence type="ECO:0000256" key="7">
    <source>
        <dbReference type="ARBA" id="ARBA00022692"/>
    </source>
</evidence>
<keyword evidence="10" id="KW-0460">Magnesium</keyword>
<evidence type="ECO:0000259" key="21">
    <source>
        <dbReference type="PROSITE" id="PS50999"/>
    </source>
</evidence>